<gene>
    <name evidence="1" type="ORF">L227DRAFT_610506</name>
</gene>
<dbReference type="InterPro" id="IPR011989">
    <property type="entry name" value="ARM-like"/>
</dbReference>
<evidence type="ECO:0000313" key="1">
    <source>
        <dbReference type="EMBL" id="RPD61506.1"/>
    </source>
</evidence>
<name>A0A5C2SJA0_9APHY</name>
<dbReference type="EMBL" id="ML122262">
    <property type="protein sequence ID" value="RPD61506.1"/>
    <property type="molecule type" value="Genomic_DNA"/>
</dbReference>
<keyword evidence="2" id="KW-1185">Reference proteome</keyword>
<organism evidence="1 2">
    <name type="scientific">Lentinus tigrinus ALCF2SS1-6</name>
    <dbReference type="NCBI Taxonomy" id="1328759"/>
    <lineage>
        <taxon>Eukaryota</taxon>
        <taxon>Fungi</taxon>
        <taxon>Dikarya</taxon>
        <taxon>Basidiomycota</taxon>
        <taxon>Agaricomycotina</taxon>
        <taxon>Agaricomycetes</taxon>
        <taxon>Polyporales</taxon>
        <taxon>Polyporaceae</taxon>
        <taxon>Lentinus</taxon>
    </lineage>
</organism>
<reference evidence="1" key="1">
    <citation type="journal article" date="2018" name="Genome Biol. Evol.">
        <title>Genomics and development of Lentinus tigrinus, a white-rot wood-decaying mushroom with dimorphic fruiting bodies.</title>
        <authorList>
            <person name="Wu B."/>
            <person name="Xu Z."/>
            <person name="Knudson A."/>
            <person name="Carlson A."/>
            <person name="Chen N."/>
            <person name="Kovaka S."/>
            <person name="LaButti K."/>
            <person name="Lipzen A."/>
            <person name="Pennachio C."/>
            <person name="Riley R."/>
            <person name="Schakwitz W."/>
            <person name="Umezawa K."/>
            <person name="Ohm R.A."/>
            <person name="Grigoriev I.V."/>
            <person name="Nagy L.G."/>
            <person name="Gibbons J."/>
            <person name="Hibbett D."/>
        </authorList>
    </citation>
    <scope>NUCLEOTIDE SEQUENCE [LARGE SCALE GENOMIC DNA]</scope>
    <source>
        <strain evidence="1">ALCF2SS1-6</strain>
    </source>
</reference>
<evidence type="ECO:0000313" key="2">
    <source>
        <dbReference type="Proteomes" id="UP000313359"/>
    </source>
</evidence>
<dbReference type="Pfam" id="PF24984">
    <property type="entry name" value="HEAT_EF3_GNC1"/>
    <property type="match status" value="1"/>
</dbReference>
<dbReference type="AlphaFoldDB" id="A0A5C2SJA0"/>
<dbReference type="OrthoDB" id="2205959at2759"/>
<sequence>MVPLLSRGLSEKLTATRRKVAVIVDNMAKLVDSPVAVRPFIPKLLPGRGVPHGDGSDLPPLKKADEKHLAHSLIDLYKKAGANPVPSVADVGTI</sequence>
<proteinExistence type="predicted"/>
<dbReference type="Proteomes" id="UP000313359">
    <property type="component" value="Unassembled WGS sequence"/>
</dbReference>
<protein>
    <submittedName>
        <fullName evidence="1">Uncharacterized protein</fullName>
    </submittedName>
</protein>
<accession>A0A5C2SJA0</accession>
<dbReference type="STRING" id="1328759.A0A5C2SJA0"/>
<dbReference type="Gene3D" id="1.25.10.10">
    <property type="entry name" value="Leucine-rich Repeat Variant"/>
    <property type="match status" value="1"/>
</dbReference>